<feature type="signal peptide" evidence="1">
    <location>
        <begin position="1"/>
        <end position="25"/>
    </location>
</feature>
<evidence type="ECO:0000313" key="3">
    <source>
        <dbReference type="Proteomes" id="UP000013117"/>
    </source>
</evidence>
<accession>N8YC80</accession>
<dbReference type="RefSeq" id="WP_004861007.1">
    <property type="nucleotide sequence ID" value="NZ_ASYY01000015.1"/>
</dbReference>
<dbReference type="OrthoDB" id="6710689at2"/>
<evidence type="ECO:0000313" key="2">
    <source>
        <dbReference type="EMBL" id="ENV34241.1"/>
    </source>
</evidence>
<dbReference type="EMBL" id="APPN01000059">
    <property type="protein sequence ID" value="ENV34241.1"/>
    <property type="molecule type" value="Genomic_DNA"/>
</dbReference>
<dbReference type="AlphaFoldDB" id="N8YC80"/>
<dbReference type="PATRIC" id="fig|1120926.3.peg.1498"/>
<keyword evidence="3" id="KW-1185">Reference proteome</keyword>
<sequence>MQNSAKYSKILITGLLLGLSSLSYADLNSLKKFETDILKQYQNKDFYENNQQIELDIHNQLAKDPASFNYDFPKLKKAHFIDIKYSPDKKLKFYNFDVSGGGTMGEWTNYVQYKVNNKMKLDSFDSGYIQSISQNNIKNQPVYLVKSYYKGDNCTGMHEVRAVQVGSQQLIKSYIFQTNTQKLDRITVDFNCSKIKDYQNMPEYMRIGPKAVDIMLIDKNDVPQNKYLRYSFTQNMYKYTGIVK</sequence>
<reference evidence="2 3" key="1">
    <citation type="submission" date="2013-02" db="EMBL/GenBank/DDBJ databases">
        <title>The Genome Sequence of Acinetobacter gerneri CIP 107464.</title>
        <authorList>
            <consortium name="The Broad Institute Genome Sequencing Platform"/>
            <consortium name="The Broad Institute Genome Sequencing Center for Infectious Disease"/>
            <person name="Cerqueira G."/>
            <person name="Feldgarden M."/>
            <person name="Courvalin P."/>
            <person name="Perichon B."/>
            <person name="Grillot-Courvalin C."/>
            <person name="Clermont D."/>
            <person name="Rocha E."/>
            <person name="Yoon E.-J."/>
            <person name="Nemec A."/>
            <person name="Walker B."/>
            <person name="Young S.K."/>
            <person name="Zeng Q."/>
            <person name="Gargeya S."/>
            <person name="Fitzgerald M."/>
            <person name="Haas B."/>
            <person name="Abouelleil A."/>
            <person name="Alvarado L."/>
            <person name="Arachchi H.M."/>
            <person name="Berlin A.M."/>
            <person name="Chapman S.B."/>
            <person name="Dewar J."/>
            <person name="Goldberg J."/>
            <person name="Griggs A."/>
            <person name="Gujja S."/>
            <person name="Hansen M."/>
            <person name="Howarth C."/>
            <person name="Imamovic A."/>
            <person name="Larimer J."/>
            <person name="McCowan C."/>
            <person name="Murphy C."/>
            <person name="Neiman D."/>
            <person name="Pearson M."/>
            <person name="Priest M."/>
            <person name="Roberts A."/>
            <person name="Saif S."/>
            <person name="Shea T."/>
            <person name="Sisk P."/>
            <person name="Sykes S."/>
            <person name="Wortman J."/>
            <person name="Nusbaum C."/>
            <person name="Birren B."/>
        </authorList>
    </citation>
    <scope>NUCLEOTIDE SEQUENCE [LARGE SCALE GENOMIC DNA]</scope>
    <source>
        <strain evidence="2 3">CIP 107464</strain>
    </source>
</reference>
<protein>
    <submittedName>
        <fullName evidence="2">Uncharacterized protein</fullName>
    </submittedName>
</protein>
<proteinExistence type="predicted"/>
<evidence type="ECO:0000256" key="1">
    <source>
        <dbReference type="SAM" id="SignalP"/>
    </source>
</evidence>
<dbReference type="eggNOG" id="ENOG5031DJ0">
    <property type="taxonomic scope" value="Bacteria"/>
</dbReference>
<name>N8YC80_9GAMM</name>
<feature type="chain" id="PRO_5004136896" evidence="1">
    <location>
        <begin position="26"/>
        <end position="244"/>
    </location>
</feature>
<comment type="caution">
    <text evidence="2">The sequence shown here is derived from an EMBL/GenBank/DDBJ whole genome shotgun (WGS) entry which is preliminary data.</text>
</comment>
<dbReference type="GeneID" id="84208935"/>
<dbReference type="STRING" id="202952.GCA_000747725_02745"/>
<dbReference type="HOGENOM" id="CLU_1154440_0_0_6"/>
<gene>
    <name evidence="2" type="ORF">F960_01559</name>
</gene>
<keyword evidence="1" id="KW-0732">Signal</keyword>
<organism evidence="2 3">
    <name type="scientific">Acinetobacter gerneri DSM 14967 = CIP 107464 = MTCC 9824</name>
    <dbReference type="NCBI Taxonomy" id="1120926"/>
    <lineage>
        <taxon>Bacteria</taxon>
        <taxon>Pseudomonadati</taxon>
        <taxon>Pseudomonadota</taxon>
        <taxon>Gammaproteobacteria</taxon>
        <taxon>Moraxellales</taxon>
        <taxon>Moraxellaceae</taxon>
        <taxon>Acinetobacter</taxon>
    </lineage>
</organism>
<dbReference type="Proteomes" id="UP000013117">
    <property type="component" value="Unassembled WGS sequence"/>
</dbReference>